<dbReference type="EMBL" id="MKIO01000029">
    <property type="protein sequence ID" value="OLP55467.1"/>
    <property type="molecule type" value="Genomic_DNA"/>
</dbReference>
<accession>A0A1Q9AJQ1</accession>
<dbReference type="RefSeq" id="WP_075635007.1">
    <property type="nucleotide sequence ID" value="NZ_MKIO01000029.1"/>
</dbReference>
<dbReference type="EMBL" id="MSPX01000013">
    <property type="protein sequence ID" value="OQP85567.1"/>
    <property type="molecule type" value="Genomic_DNA"/>
</dbReference>
<proteinExistence type="predicted"/>
<evidence type="ECO:0000313" key="2">
    <source>
        <dbReference type="EMBL" id="OLP55467.1"/>
    </source>
</evidence>
<dbReference type="InterPro" id="IPR002645">
    <property type="entry name" value="STAS_dom"/>
</dbReference>
<dbReference type="Pfam" id="PF13466">
    <property type="entry name" value="STAS_2"/>
    <property type="match status" value="1"/>
</dbReference>
<dbReference type="SUPFAM" id="SSF52091">
    <property type="entry name" value="SpoIIaa-like"/>
    <property type="match status" value="1"/>
</dbReference>
<evidence type="ECO:0000313" key="3">
    <source>
        <dbReference type="EMBL" id="OQP85567.1"/>
    </source>
</evidence>
<dbReference type="Proteomes" id="UP000192652">
    <property type="component" value="Unassembled WGS sequence"/>
</dbReference>
<feature type="domain" description="STAS" evidence="1">
    <location>
        <begin position="16"/>
        <end position="114"/>
    </location>
</feature>
<dbReference type="STRING" id="1672749.BJF92_23290"/>
<dbReference type="Proteomes" id="UP000186143">
    <property type="component" value="Unassembled WGS sequence"/>
</dbReference>
<dbReference type="InterPro" id="IPR058548">
    <property type="entry name" value="MlaB-like_STAS"/>
</dbReference>
<dbReference type="OrthoDB" id="7576888at2"/>
<organism evidence="2 4">
    <name type="scientific">Xaviernesmea rhizosphaerae</name>
    <dbReference type="NCBI Taxonomy" id="1672749"/>
    <lineage>
        <taxon>Bacteria</taxon>
        <taxon>Pseudomonadati</taxon>
        <taxon>Pseudomonadota</taxon>
        <taxon>Alphaproteobacteria</taxon>
        <taxon>Hyphomicrobiales</taxon>
        <taxon>Rhizobiaceae</taxon>
        <taxon>Rhizobium/Agrobacterium group</taxon>
        <taxon>Xaviernesmea</taxon>
    </lineage>
</organism>
<name>A0A1Q9AJQ1_9HYPH</name>
<dbReference type="PROSITE" id="PS50801">
    <property type="entry name" value="STAS"/>
    <property type="match status" value="1"/>
</dbReference>
<comment type="caution">
    <text evidence="2">The sequence shown here is derived from an EMBL/GenBank/DDBJ whole genome shotgun (WGS) entry which is preliminary data.</text>
</comment>
<evidence type="ECO:0000259" key="1">
    <source>
        <dbReference type="PROSITE" id="PS50801"/>
    </source>
</evidence>
<evidence type="ECO:0000313" key="4">
    <source>
        <dbReference type="Proteomes" id="UP000186143"/>
    </source>
</evidence>
<dbReference type="InterPro" id="IPR036513">
    <property type="entry name" value="STAS_dom_sf"/>
</dbReference>
<evidence type="ECO:0000313" key="5">
    <source>
        <dbReference type="Proteomes" id="UP000192652"/>
    </source>
</evidence>
<keyword evidence="5" id="KW-1185">Reference proteome</keyword>
<reference evidence="2 4" key="1">
    <citation type="submission" date="2016-09" db="EMBL/GenBank/DDBJ databases">
        <title>Rhizobium sp. nov., a novel species isolated from the rice rhizosphere.</title>
        <authorList>
            <person name="Zhao J."/>
            <person name="Zhang X."/>
        </authorList>
    </citation>
    <scope>NUCLEOTIDE SEQUENCE [LARGE SCALE GENOMIC DNA]</scope>
    <source>
        <strain evidence="2 4">MH17</strain>
    </source>
</reference>
<reference evidence="3 5" key="3">
    <citation type="journal article" date="2017" name="Antonie Van Leeuwenhoek">
        <title>Rhizobium rhizosphaerae sp. nov., a novel species isolated from rice rhizosphere.</title>
        <authorList>
            <person name="Zhao J.J."/>
            <person name="Zhang J."/>
            <person name="Zhang R.J."/>
            <person name="Zhang C.W."/>
            <person name="Yin H.Q."/>
            <person name="Zhang X.X."/>
        </authorList>
    </citation>
    <scope>NUCLEOTIDE SEQUENCE [LARGE SCALE GENOMIC DNA]</scope>
    <source>
        <strain evidence="3 5">RD15</strain>
    </source>
</reference>
<dbReference type="AlphaFoldDB" id="A0A1Q9AJQ1"/>
<sequence>MTVQAAQPDAGSATKLALPASMSIREAVNTRELILAALQESGAILLDLPEDAQVDLSFIQIIEASRRHALSQGGSVALAQPARGSLLSTLERAGLLTEMAAEDQLFWLHRKEAA</sequence>
<reference evidence="3" key="2">
    <citation type="submission" date="2016-12" db="EMBL/GenBank/DDBJ databases">
        <authorList>
            <person name="Zhang X."/>
            <person name="Zhao J."/>
        </authorList>
    </citation>
    <scope>NUCLEOTIDE SEQUENCE</scope>
    <source>
        <strain evidence="3">RD15</strain>
    </source>
</reference>
<protein>
    <recommendedName>
        <fullName evidence="1">STAS domain-containing protein</fullName>
    </recommendedName>
</protein>
<gene>
    <name evidence="2" type="ORF">BJF92_23290</name>
    <name evidence="3" type="ORF">BTR14_15390</name>
</gene>